<dbReference type="Gene3D" id="1.10.10.1320">
    <property type="entry name" value="Anti-sigma factor, zinc-finger domain"/>
    <property type="match status" value="1"/>
</dbReference>
<dbReference type="InterPro" id="IPR027383">
    <property type="entry name" value="Znf_put"/>
</dbReference>
<feature type="domain" description="Putative zinc-finger" evidence="13">
    <location>
        <begin position="14"/>
        <end position="45"/>
    </location>
</feature>
<keyword evidence="4 11" id="KW-0812">Transmembrane</keyword>
<accession>A0A542DZN5</accession>
<dbReference type="GO" id="GO:0006417">
    <property type="term" value="P:regulation of translation"/>
    <property type="evidence" value="ECO:0007669"/>
    <property type="project" value="TreeGrafter"/>
</dbReference>
<dbReference type="AlphaFoldDB" id="A0A542DZN5"/>
<dbReference type="PANTHER" id="PTHR37461">
    <property type="entry name" value="ANTI-SIGMA-K FACTOR RSKA"/>
    <property type="match status" value="1"/>
</dbReference>
<dbReference type="RefSeq" id="WP_246061119.1">
    <property type="nucleotide sequence ID" value="NZ_BAAAPR010000004.1"/>
</dbReference>
<evidence type="ECO:0000259" key="12">
    <source>
        <dbReference type="Pfam" id="PF10099"/>
    </source>
</evidence>
<evidence type="ECO:0000256" key="2">
    <source>
        <dbReference type="ARBA" id="ARBA00004236"/>
    </source>
</evidence>
<evidence type="ECO:0000313" key="14">
    <source>
        <dbReference type="EMBL" id="TQJ08545.1"/>
    </source>
</evidence>
<dbReference type="PANTHER" id="PTHR37461:SF1">
    <property type="entry name" value="ANTI-SIGMA-K FACTOR RSKA"/>
    <property type="match status" value="1"/>
</dbReference>
<keyword evidence="5 11" id="KW-1133">Transmembrane helix</keyword>
<evidence type="ECO:0000256" key="1">
    <source>
        <dbReference type="ARBA" id="ARBA00004167"/>
    </source>
</evidence>
<dbReference type="InterPro" id="IPR051474">
    <property type="entry name" value="Anti-sigma-K/W_factor"/>
</dbReference>
<dbReference type="Proteomes" id="UP000317893">
    <property type="component" value="Unassembled WGS sequence"/>
</dbReference>
<comment type="caution">
    <text evidence="14">The sequence shown here is derived from an EMBL/GenBank/DDBJ whole genome shotgun (WGS) entry which is preliminary data.</text>
</comment>
<dbReference type="InterPro" id="IPR041916">
    <property type="entry name" value="Anti_sigma_zinc_sf"/>
</dbReference>
<evidence type="ECO:0000256" key="8">
    <source>
        <dbReference type="ARBA" id="ARBA00023163"/>
    </source>
</evidence>
<dbReference type="EMBL" id="VFMN01000001">
    <property type="protein sequence ID" value="TQJ08545.1"/>
    <property type="molecule type" value="Genomic_DNA"/>
</dbReference>
<evidence type="ECO:0000256" key="10">
    <source>
        <dbReference type="ARBA" id="ARBA00030803"/>
    </source>
</evidence>
<evidence type="ECO:0000256" key="5">
    <source>
        <dbReference type="ARBA" id="ARBA00022989"/>
    </source>
</evidence>
<keyword evidence="8" id="KW-0804">Transcription</keyword>
<evidence type="ECO:0000256" key="9">
    <source>
        <dbReference type="ARBA" id="ARBA00029829"/>
    </source>
</evidence>
<proteinExistence type="predicted"/>
<evidence type="ECO:0000259" key="13">
    <source>
        <dbReference type="Pfam" id="PF13490"/>
    </source>
</evidence>
<evidence type="ECO:0000256" key="7">
    <source>
        <dbReference type="ARBA" id="ARBA00023136"/>
    </source>
</evidence>
<keyword evidence="15" id="KW-1185">Reference proteome</keyword>
<evidence type="ECO:0000256" key="11">
    <source>
        <dbReference type="SAM" id="Phobius"/>
    </source>
</evidence>
<reference evidence="14 15" key="1">
    <citation type="submission" date="2019-06" db="EMBL/GenBank/DDBJ databases">
        <title>Sequencing the genomes of 1000 actinobacteria strains.</title>
        <authorList>
            <person name="Klenk H.-P."/>
        </authorList>
    </citation>
    <scope>NUCLEOTIDE SEQUENCE [LARGE SCALE GENOMIC DNA]</scope>
    <source>
        <strain evidence="14 15">DSM 18607</strain>
    </source>
</reference>
<gene>
    <name evidence="14" type="ORF">FB458_1635</name>
</gene>
<keyword evidence="6" id="KW-0805">Transcription regulation</keyword>
<feature type="transmembrane region" description="Helical" evidence="11">
    <location>
        <begin position="116"/>
        <end position="134"/>
    </location>
</feature>
<name>A0A542DZN5_9MICO</name>
<keyword evidence="3" id="KW-1003">Cell membrane</keyword>
<sequence>MTTSQMDTIVDDSVHALTGAYAVDAVDDVERARFERHLEQCADCRAEVASLKAAAAELGLLAEVTPPERLRDQVLADIRTVRPLPPEVEKEAARRVVGISGASRESRRRPARPTRWLIGAAAAAVLAVGAGTLVTQLRGSDVTGDQTVASRVLADPQAVRRTQDFPGGASAEVVSSAATGRAVVVLHDMPDAPAGKVYQTWFQDGDGFRSAGVVPGAGSQTVVLDGDARQAQAVGITVEPTGGSAQPTSKPIALMSLT</sequence>
<evidence type="ECO:0000256" key="6">
    <source>
        <dbReference type="ARBA" id="ARBA00023015"/>
    </source>
</evidence>
<evidence type="ECO:0000256" key="3">
    <source>
        <dbReference type="ARBA" id="ARBA00022475"/>
    </source>
</evidence>
<dbReference type="Pfam" id="PF10099">
    <property type="entry name" value="RskA_C"/>
    <property type="match status" value="1"/>
</dbReference>
<evidence type="ECO:0000313" key="15">
    <source>
        <dbReference type="Proteomes" id="UP000317893"/>
    </source>
</evidence>
<dbReference type="GO" id="GO:0016989">
    <property type="term" value="F:sigma factor antagonist activity"/>
    <property type="evidence" value="ECO:0007669"/>
    <property type="project" value="TreeGrafter"/>
</dbReference>
<keyword evidence="7 11" id="KW-0472">Membrane</keyword>
<feature type="domain" description="Anti-sigma K factor RskA C-terminal" evidence="12">
    <location>
        <begin position="120"/>
        <end position="252"/>
    </location>
</feature>
<evidence type="ECO:0000256" key="4">
    <source>
        <dbReference type="ARBA" id="ARBA00022692"/>
    </source>
</evidence>
<comment type="subcellular location">
    <subcellularLocation>
        <location evidence="2">Cell membrane</location>
    </subcellularLocation>
    <subcellularLocation>
        <location evidence="1">Membrane</location>
        <topology evidence="1">Single-pass membrane protein</topology>
    </subcellularLocation>
</comment>
<dbReference type="Pfam" id="PF13490">
    <property type="entry name" value="zf-HC2"/>
    <property type="match status" value="1"/>
</dbReference>
<dbReference type="InterPro" id="IPR018764">
    <property type="entry name" value="RskA_C"/>
</dbReference>
<dbReference type="GO" id="GO:0005886">
    <property type="term" value="C:plasma membrane"/>
    <property type="evidence" value="ECO:0007669"/>
    <property type="project" value="UniProtKB-SubCell"/>
</dbReference>
<protein>
    <recommendedName>
        <fullName evidence="10">Regulator of SigK</fullName>
    </recommendedName>
    <alternativeName>
        <fullName evidence="9">Sigma-K anti-sigma factor RskA</fullName>
    </alternativeName>
</protein>
<organism evidence="14 15">
    <name type="scientific">Lapillicoccus jejuensis</name>
    <dbReference type="NCBI Taxonomy" id="402171"/>
    <lineage>
        <taxon>Bacteria</taxon>
        <taxon>Bacillati</taxon>
        <taxon>Actinomycetota</taxon>
        <taxon>Actinomycetes</taxon>
        <taxon>Micrococcales</taxon>
        <taxon>Intrasporangiaceae</taxon>
        <taxon>Lapillicoccus</taxon>
    </lineage>
</organism>